<dbReference type="Pfam" id="PF09981">
    <property type="entry name" value="DUF2218"/>
    <property type="match status" value="1"/>
</dbReference>
<dbReference type="InterPro" id="IPR014543">
    <property type="entry name" value="UCP028291"/>
</dbReference>
<evidence type="ECO:0000256" key="1">
    <source>
        <dbReference type="ARBA" id="ARBA00035644"/>
    </source>
</evidence>
<name>A0A212QXM2_9PROT</name>
<dbReference type="PANTHER" id="PTHR30157:SF0">
    <property type="entry name" value="NADPH-DEPENDENT FERRIC-CHELATE REDUCTASE"/>
    <property type="match status" value="1"/>
</dbReference>
<dbReference type="InterPro" id="IPR039261">
    <property type="entry name" value="FNR_nucleotide-bd"/>
</dbReference>
<protein>
    <submittedName>
        <fullName evidence="3">NADPH-dependent ferric siderophore reductase, contains FAD-binding and SIP domains</fullName>
    </submittedName>
</protein>
<dbReference type="Proteomes" id="UP000197065">
    <property type="component" value="Unassembled WGS sequence"/>
</dbReference>
<dbReference type="EMBL" id="FYEH01000004">
    <property type="protein sequence ID" value="SNB64306.1"/>
    <property type="molecule type" value="Genomic_DNA"/>
</dbReference>
<dbReference type="CDD" id="cd06193">
    <property type="entry name" value="siderophore_interacting"/>
    <property type="match status" value="1"/>
</dbReference>
<feature type="domain" description="FAD-binding FR-type" evidence="2">
    <location>
        <begin position="109"/>
        <end position="233"/>
    </location>
</feature>
<dbReference type="Pfam" id="PF04954">
    <property type="entry name" value="SIP"/>
    <property type="match status" value="1"/>
</dbReference>
<dbReference type="Gene3D" id="2.40.30.10">
    <property type="entry name" value="Translation factors"/>
    <property type="match status" value="1"/>
</dbReference>
<dbReference type="InterPro" id="IPR013113">
    <property type="entry name" value="SIP_FAD-bd"/>
</dbReference>
<evidence type="ECO:0000313" key="4">
    <source>
        <dbReference type="Proteomes" id="UP000197065"/>
    </source>
</evidence>
<dbReference type="Gene3D" id="3.40.50.80">
    <property type="entry name" value="Nucleotide-binding domain of ferredoxin-NADP reductase (FNR) module"/>
    <property type="match status" value="1"/>
</dbReference>
<dbReference type="PROSITE" id="PS51384">
    <property type="entry name" value="FAD_FR"/>
    <property type="match status" value="1"/>
</dbReference>
<dbReference type="GO" id="GO:0016491">
    <property type="term" value="F:oxidoreductase activity"/>
    <property type="evidence" value="ECO:0007669"/>
    <property type="project" value="InterPro"/>
</dbReference>
<gene>
    <name evidence="3" type="ORF">SAMN07250955_10464</name>
</gene>
<dbReference type="InterPro" id="IPR017938">
    <property type="entry name" value="Riboflavin_synthase-like_b-brl"/>
</dbReference>
<reference evidence="3 4" key="1">
    <citation type="submission" date="2017-06" db="EMBL/GenBank/DDBJ databases">
        <authorList>
            <person name="Kim H.J."/>
            <person name="Triplett B.A."/>
        </authorList>
    </citation>
    <scope>NUCLEOTIDE SEQUENCE [LARGE SCALE GENOMIC DNA]</scope>
    <source>
        <strain evidence="3 4">B29T1</strain>
    </source>
</reference>
<dbReference type="AlphaFoldDB" id="A0A212QXM2"/>
<dbReference type="PANTHER" id="PTHR30157">
    <property type="entry name" value="FERRIC REDUCTASE, NADPH-DEPENDENT"/>
    <property type="match status" value="1"/>
</dbReference>
<evidence type="ECO:0000313" key="3">
    <source>
        <dbReference type="EMBL" id="SNB64306.1"/>
    </source>
</evidence>
<dbReference type="Pfam" id="PF08021">
    <property type="entry name" value="FAD_binding_9"/>
    <property type="match status" value="1"/>
</dbReference>
<dbReference type="Gene3D" id="3.30.310.50">
    <property type="entry name" value="Alpha-D-phosphohexomutase, C-terminal domain"/>
    <property type="match status" value="1"/>
</dbReference>
<sequence>MAPLKRTFRSTTRIKLADPGRGLDILCQHYQEHARKAAWSDEAGLIELSFGTANLANRDGSLHIEALASDLASLAYLRVSMAHHMELLDEAEPPALTWEGDGCDVGPLPYFRALRVAAAQTLSPHMRRLTLNGPDIERFATGGLHVRLVIPPAGVADPIWPTMGSKGLPSFPQGPDRPETRTYTIRRIDVATGLIDVDFVVHAGDSVGSDFALRAKPGDPVGMMGPGGGDLAAADWYLMAGDETALPAIARMLEELSPEAQGTVIIEVNDPADELPLKYPEGVQVRWLHRGRGTSLEEAVRAVSLPGDRRFFIWAAAEFDTFKAIRRYCRDELNLTKEQHLVGAFWRRGLKEGEKGN</sequence>
<dbReference type="InterPro" id="IPR007037">
    <property type="entry name" value="SIP_rossman_dom"/>
</dbReference>
<keyword evidence="4" id="KW-1185">Reference proteome</keyword>
<accession>A0A212QXM2</accession>
<dbReference type="InterPro" id="IPR017927">
    <property type="entry name" value="FAD-bd_FR_type"/>
</dbReference>
<evidence type="ECO:0000259" key="2">
    <source>
        <dbReference type="PROSITE" id="PS51384"/>
    </source>
</evidence>
<dbReference type="SUPFAM" id="SSF63380">
    <property type="entry name" value="Riboflavin synthase domain-like"/>
    <property type="match status" value="1"/>
</dbReference>
<proteinExistence type="inferred from homology"/>
<organism evidence="3 4">
    <name type="scientific">Arboricoccus pini</name>
    <dbReference type="NCBI Taxonomy" id="1963835"/>
    <lineage>
        <taxon>Bacteria</taxon>
        <taxon>Pseudomonadati</taxon>
        <taxon>Pseudomonadota</taxon>
        <taxon>Alphaproteobacteria</taxon>
        <taxon>Geminicoccales</taxon>
        <taxon>Geminicoccaceae</taxon>
        <taxon>Arboricoccus</taxon>
    </lineage>
</organism>
<dbReference type="RefSeq" id="WP_165769468.1">
    <property type="nucleotide sequence ID" value="NZ_FYEH01000004.1"/>
</dbReference>
<comment type="similarity">
    <text evidence="1">Belongs to the SIP oxidoreductase family.</text>
</comment>
<dbReference type="InterPro" id="IPR039374">
    <property type="entry name" value="SIP_fam"/>
</dbReference>